<dbReference type="GO" id="GO:0034974">
    <property type="term" value="C:Swi5-Swi2 complex"/>
    <property type="evidence" value="ECO:0007669"/>
    <property type="project" value="TreeGrafter"/>
</dbReference>
<comment type="similarity">
    <text evidence="1">Belongs to the SWI5/SAE3 family.</text>
</comment>
<sequence>MTSPLLPPSTPSSTSTSSFSSISTPSTTSFRFATPSSTSSSHSAQVTTEDRINSLKEEVERLRAQLGDKDPHKIVQKHIELLHTYNEIKDGTQALIGKYALMTNSTIKDVHEELELPLTD</sequence>
<dbReference type="Gene3D" id="1.20.5.170">
    <property type="match status" value="1"/>
</dbReference>
<evidence type="ECO:0000313" key="6">
    <source>
        <dbReference type="Proteomes" id="UP000322225"/>
    </source>
</evidence>
<evidence type="ECO:0000256" key="1">
    <source>
        <dbReference type="ARBA" id="ARBA00008060"/>
    </source>
</evidence>
<evidence type="ECO:0000256" key="4">
    <source>
        <dbReference type="SAM" id="MobiDB-lite"/>
    </source>
</evidence>
<gene>
    <name evidence="5" type="ORF">CI109_104496</name>
</gene>
<feature type="compositionally biased region" description="Low complexity" evidence="4">
    <location>
        <begin position="11"/>
        <end position="47"/>
    </location>
</feature>
<dbReference type="GO" id="GO:0032798">
    <property type="term" value="C:Swi5-Sfr1 complex"/>
    <property type="evidence" value="ECO:0007669"/>
    <property type="project" value="TreeGrafter"/>
</dbReference>
<name>A0AAJ8LIP9_9TREE</name>
<dbReference type="KEGG" id="ksn:43592094"/>
<dbReference type="InterPro" id="IPR010760">
    <property type="entry name" value="DNA-repair_Swi5"/>
</dbReference>
<proteinExistence type="inferred from homology"/>
<dbReference type="GeneID" id="43592094"/>
<dbReference type="GO" id="GO:0000709">
    <property type="term" value="P:meiotic joint molecule formation"/>
    <property type="evidence" value="ECO:0007669"/>
    <property type="project" value="TreeGrafter"/>
</dbReference>
<evidence type="ECO:0008006" key="7">
    <source>
        <dbReference type="Google" id="ProtNLM"/>
    </source>
</evidence>
<dbReference type="Pfam" id="PF07061">
    <property type="entry name" value="Swi5"/>
    <property type="match status" value="1"/>
</dbReference>
<dbReference type="RefSeq" id="XP_065823584.1">
    <property type="nucleotide sequence ID" value="XM_065967512.1"/>
</dbReference>
<protein>
    <recommendedName>
        <fullName evidence="7">DNA repair protein Swi5/Sae3</fullName>
    </recommendedName>
</protein>
<evidence type="ECO:0000256" key="2">
    <source>
        <dbReference type="ARBA" id="ARBA00022763"/>
    </source>
</evidence>
<reference evidence="5" key="1">
    <citation type="submission" date="2017-08" db="EMBL/GenBank/DDBJ databases">
        <authorList>
            <person name="Cuomo C."/>
            <person name="Billmyre B."/>
            <person name="Heitman J."/>
        </authorList>
    </citation>
    <scope>NUCLEOTIDE SEQUENCE</scope>
    <source>
        <strain evidence="5">CBS 12478</strain>
    </source>
</reference>
<accession>A0AAJ8LIP9</accession>
<organism evidence="5 6">
    <name type="scientific">Kwoniella shandongensis</name>
    <dbReference type="NCBI Taxonomy" id="1734106"/>
    <lineage>
        <taxon>Eukaryota</taxon>
        <taxon>Fungi</taxon>
        <taxon>Dikarya</taxon>
        <taxon>Basidiomycota</taxon>
        <taxon>Agaricomycotina</taxon>
        <taxon>Tremellomycetes</taxon>
        <taxon>Tremellales</taxon>
        <taxon>Cryptococcaceae</taxon>
        <taxon>Kwoniella</taxon>
    </lineage>
</organism>
<dbReference type="Proteomes" id="UP000322225">
    <property type="component" value="Chromosome 8"/>
</dbReference>
<feature type="compositionally biased region" description="Pro residues" evidence="4">
    <location>
        <begin position="1"/>
        <end position="10"/>
    </location>
</feature>
<evidence type="ECO:0000313" key="5">
    <source>
        <dbReference type="EMBL" id="WWD20023.1"/>
    </source>
</evidence>
<keyword evidence="2" id="KW-0227">DNA damage</keyword>
<evidence type="ECO:0000256" key="3">
    <source>
        <dbReference type="ARBA" id="ARBA00023204"/>
    </source>
</evidence>
<keyword evidence="6" id="KW-1185">Reference proteome</keyword>
<dbReference type="AlphaFoldDB" id="A0AAJ8LIP9"/>
<dbReference type="PANTHER" id="PTHR28529">
    <property type="entry name" value="DNA REPAIR PROTEIN SWI5 HOMOLOG"/>
    <property type="match status" value="1"/>
</dbReference>
<dbReference type="GO" id="GO:0010772">
    <property type="term" value="P:meiotic DNA recombinase assembly involved in reciprocal meiotic recombination"/>
    <property type="evidence" value="ECO:0007669"/>
    <property type="project" value="TreeGrafter"/>
</dbReference>
<feature type="region of interest" description="Disordered" evidence="4">
    <location>
        <begin position="1"/>
        <end position="50"/>
    </location>
</feature>
<keyword evidence="3" id="KW-0234">DNA repair</keyword>
<reference evidence="5" key="2">
    <citation type="submission" date="2024-01" db="EMBL/GenBank/DDBJ databases">
        <title>Comparative genomics of Cryptococcus and Kwoniella reveals pathogenesis evolution and contrasting modes of karyotype evolution via chromosome fusion or intercentromeric recombination.</title>
        <authorList>
            <person name="Coelho M.A."/>
            <person name="David-Palma M."/>
            <person name="Shea T."/>
            <person name="Bowers K."/>
            <person name="McGinley-Smith S."/>
            <person name="Mohammad A.W."/>
            <person name="Gnirke A."/>
            <person name="Yurkov A.M."/>
            <person name="Nowrousian M."/>
            <person name="Sun S."/>
            <person name="Cuomo C.A."/>
            <person name="Heitman J."/>
        </authorList>
    </citation>
    <scope>NUCLEOTIDE SEQUENCE</scope>
    <source>
        <strain evidence="5">CBS 12478</strain>
    </source>
</reference>
<dbReference type="PANTHER" id="PTHR28529:SF2">
    <property type="entry name" value="DNA REPAIR PROTEIN SWI5 HOMOLOG"/>
    <property type="match status" value="1"/>
</dbReference>
<dbReference type="EMBL" id="CP144058">
    <property type="protein sequence ID" value="WWD20023.1"/>
    <property type="molecule type" value="Genomic_DNA"/>
</dbReference>